<dbReference type="Proteomes" id="UP000268535">
    <property type="component" value="Unassembled WGS sequence"/>
</dbReference>
<dbReference type="EMBL" id="ML009117">
    <property type="protein sequence ID" value="RKO98089.1"/>
    <property type="molecule type" value="Genomic_DNA"/>
</dbReference>
<feature type="compositionally biased region" description="Low complexity" evidence="1">
    <location>
        <begin position="58"/>
        <end position="68"/>
    </location>
</feature>
<gene>
    <name evidence="2" type="ORF">CAUPRSCDRAFT_10283</name>
</gene>
<dbReference type="AlphaFoldDB" id="A0A4P9WXA0"/>
<protein>
    <submittedName>
        <fullName evidence="2">Uncharacterized protein</fullName>
    </submittedName>
</protein>
<name>A0A4P9WXA0_9FUNG</name>
<feature type="region of interest" description="Disordered" evidence="1">
    <location>
        <begin position="52"/>
        <end position="76"/>
    </location>
</feature>
<sequence length="188" mass="19315">MAASGGRRPRPPDRRRPASEPSGGSLPRCSGGAGAGAPLRLALWSPPWSCLAPPSSPPRLASPRLASPGRATPRHAGPISLRLAICRLAARHHALSGGAEPRPAGGIIRLAVSRTAPPGQRHVAARFDRQDGASEQPLRLPPSAMGVLSGSMGSSSMCHAAGPARCRGADRSCRSLTRRAVTQNATAC</sequence>
<accession>A0A4P9WXA0</accession>
<feature type="region of interest" description="Disordered" evidence="1">
    <location>
        <begin position="1"/>
        <end position="33"/>
    </location>
</feature>
<organism evidence="2 3">
    <name type="scientific">Caulochytrium protostelioides</name>
    <dbReference type="NCBI Taxonomy" id="1555241"/>
    <lineage>
        <taxon>Eukaryota</taxon>
        <taxon>Fungi</taxon>
        <taxon>Fungi incertae sedis</taxon>
        <taxon>Chytridiomycota</taxon>
        <taxon>Chytridiomycota incertae sedis</taxon>
        <taxon>Chytridiomycetes</taxon>
        <taxon>Caulochytriales</taxon>
        <taxon>Caulochytriaceae</taxon>
        <taxon>Caulochytrium</taxon>
    </lineage>
</organism>
<reference evidence="3" key="1">
    <citation type="journal article" date="2018" name="Nat. Microbiol.">
        <title>Leveraging single-cell genomics to expand the fungal tree of life.</title>
        <authorList>
            <person name="Ahrendt S.R."/>
            <person name="Quandt C.A."/>
            <person name="Ciobanu D."/>
            <person name="Clum A."/>
            <person name="Salamov A."/>
            <person name="Andreopoulos B."/>
            <person name="Cheng J.F."/>
            <person name="Woyke T."/>
            <person name="Pelin A."/>
            <person name="Henrissat B."/>
            <person name="Reynolds N.K."/>
            <person name="Benny G.L."/>
            <person name="Smith M.E."/>
            <person name="James T.Y."/>
            <person name="Grigoriev I.V."/>
        </authorList>
    </citation>
    <scope>NUCLEOTIDE SEQUENCE [LARGE SCALE GENOMIC DNA]</scope>
    <source>
        <strain evidence="3">ATCC 52028</strain>
    </source>
</reference>
<evidence type="ECO:0000313" key="3">
    <source>
        <dbReference type="Proteomes" id="UP000268535"/>
    </source>
</evidence>
<evidence type="ECO:0000313" key="2">
    <source>
        <dbReference type="EMBL" id="RKO98089.1"/>
    </source>
</evidence>
<evidence type="ECO:0000256" key="1">
    <source>
        <dbReference type="SAM" id="MobiDB-lite"/>
    </source>
</evidence>
<proteinExistence type="predicted"/>